<dbReference type="EMBL" id="BARV01021088">
    <property type="protein sequence ID" value="GAI19892.1"/>
    <property type="molecule type" value="Genomic_DNA"/>
</dbReference>
<organism evidence="1">
    <name type="scientific">marine sediment metagenome</name>
    <dbReference type="NCBI Taxonomy" id="412755"/>
    <lineage>
        <taxon>unclassified sequences</taxon>
        <taxon>metagenomes</taxon>
        <taxon>ecological metagenomes</taxon>
    </lineage>
</organism>
<name>X1LKJ0_9ZZZZ</name>
<accession>X1LKJ0</accession>
<feature type="non-terminal residue" evidence="1">
    <location>
        <position position="1"/>
    </location>
</feature>
<comment type="caution">
    <text evidence="1">The sequence shown here is derived from an EMBL/GenBank/DDBJ whole genome shotgun (WGS) entry which is preliminary data.</text>
</comment>
<sequence length="97" mass="10887">AVSAETIYYIQTGYNPVNAEPGTNMEMGERRFRIASVPIARATEILAIHSQDIPANSSVWARLKTASTNEDTADISLVLYRHIEVSRELPLWPAFPW</sequence>
<gene>
    <name evidence="1" type="ORF">S06H3_35022</name>
</gene>
<protein>
    <submittedName>
        <fullName evidence="1">Uncharacterized protein</fullName>
    </submittedName>
</protein>
<dbReference type="AlphaFoldDB" id="X1LKJ0"/>
<reference evidence="1" key="1">
    <citation type="journal article" date="2014" name="Front. Microbiol.">
        <title>High frequency of phylogenetically diverse reductive dehalogenase-homologous genes in deep subseafloor sedimentary metagenomes.</title>
        <authorList>
            <person name="Kawai M."/>
            <person name="Futagami T."/>
            <person name="Toyoda A."/>
            <person name="Takaki Y."/>
            <person name="Nishi S."/>
            <person name="Hori S."/>
            <person name="Arai W."/>
            <person name="Tsubouchi T."/>
            <person name="Morono Y."/>
            <person name="Uchiyama I."/>
            <person name="Ito T."/>
            <person name="Fujiyama A."/>
            <person name="Inagaki F."/>
            <person name="Takami H."/>
        </authorList>
    </citation>
    <scope>NUCLEOTIDE SEQUENCE</scope>
    <source>
        <strain evidence="1">Expedition CK06-06</strain>
    </source>
</reference>
<evidence type="ECO:0000313" key="1">
    <source>
        <dbReference type="EMBL" id="GAI19892.1"/>
    </source>
</evidence>
<proteinExistence type="predicted"/>